<name>A0A8J5RAS6_9HYME</name>
<sequence>MSRIIANTLDRLIELGLDLDTFHLIGHSIGAQMAGFVGKYSKYTLPRITGLDPAGPGFYLTTAEHIDDKSAKFVDILHTDGGYYGALENTGTVDFFANGGKRAQPGCPFLGVPLTPTDLCNHWRSWRIYAESIKDPYAFAAVQCPSYRDYSESKCKDNDVVYYGYSISTDARGSYFFDTNDKSPYGKSFESSEIFR</sequence>
<protein>
    <recommendedName>
        <fullName evidence="2">phospholipase A1</fullName>
        <ecNumber evidence="2">3.1.1.32</ecNumber>
    </recommendedName>
</protein>
<dbReference type="PANTHER" id="PTHR11610:SF37">
    <property type="entry name" value="GH01208P"/>
    <property type="match status" value="1"/>
</dbReference>
<comment type="similarity">
    <text evidence="5">Belongs to the AB hydrolase superfamily. Lipase family.</text>
</comment>
<dbReference type="InterPro" id="IPR013818">
    <property type="entry name" value="Lipase"/>
</dbReference>
<dbReference type="GO" id="GO:0017171">
    <property type="term" value="F:serine hydrolase activity"/>
    <property type="evidence" value="ECO:0007669"/>
    <property type="project" value="TreeGrafter"/>
</dbReference>
<proteinExistence type="inferred from homology"/>
<reference evidence="7" key="2">
    <citation type="submission" date="2021-04" db="EMBL/GenBank/DDBJ databases">
        <title>Genome-wide patterns of bracovirus chromosomal integration into multiple host tissues during parasitism.</title>
        <authorList>
            <person name="Chebbi M.A.C."/>
        </authorList>
    </citation>
    <scope>NUCLEOTIDE SEQUENCE</scope>
    <source>
        <tissue evidence="7">Whole body</tissue>
    </source>
</reference>
<evidence type="ECO:0000259" key="6">
    <source>
        <dbReference type="Pfam" id="PF00151"/>
    </source>
</evidence>
<dbReference type="Pfam" id="PF00151">
    <property type="entry name" value="Lipase"/>
    <property type="match status" value="1"/>
</dbReference>
<dbReference type="GO" id="GO:0016042">
    <property type="term" value="P:lipid catabolic process"/>
    <property type="evidence" value="ECO:0007669"/>
    <property type="project" value="TreeGrafter"/>
</dbReference>
<feature type="domain" description="Lipase" evidence="6">
    <location>
        <begin position="2"/>
        <end position="185"/>
    </location>
</feature>
<dbReference type="GO" id="GO:0005615">
    <property type="term" value="C:extracellular space"/>
    <property type="evidence" value="ECO:0007669"/>
    <property type="project" value="TreeGrafter"/>
</dbReference>
<evidence type="ECO:0000256" key="4">
    <source>
        <dbReference type="ARBA" id="ARBA00023157"/>
    </source>
</evidence>
<gene>
    <name evidence="7" type="ORF">G9C98_001455</name>
</gene>
<organism evidence="7 8">
    <name type="scientific">Cotesia typhae</name>
    <dbReference type="NCBI Taxonomy" id="2053667"/>
    <lineage>
        <taxon>Eukaryota</taxon>
        <taxon>Metazoa</taxon>
        <taxon>Ecdysozoa</taxon>
        <taxon>Arthropoda</taxon>
        <taxon>Hexapoda</taxon>
        <taxon>Insecta</taxon>
        <taxon>Pterygota</taxon>
        <taxon>Neoptera</taxon>
        <taxon>Endopterygota</taxon>
        <taxon>Hymenoptera</taxon>
        <taxon>Apocrita</taxon>
        <taxon>Ichneumonoidea</taxon>
        <taxon>Braconidae</taxon>
        <taxon>Microgastrinae</taxon>
        <taxon>Cotesia</taxon>
    </lineage>
</organism>
<dbReference type="InterPro" id="IPR000734">
    <property type="entry name" value="TAG_lipase"/>
</dbReference>
<dbReference type="EMBL" id="JAAOIC020000053">
    <property type="protein sequence ID" value="KAG8035799.1"/>
    <property type="molecule type" value="Genomic_DNA"/>
</dbReference>
<evidence type="ECO:0000313" key="8">
    <source>
        <dbReference type="Proteomes" id="UP000729913"/>
    </source>
</evidence>
<dbReference type="EC" id="3.1.1.32" evidence="2"/>
<dbReference type="Proteomes" id="UP000729913">
    <property type="component" value="Unassembled WGS sequence"/>
</dbReference>
<evidence type="ECO:0000313" key="7">
    <source>
        <dbReference type="EMBL" id="KAG8035799.1"/>
    </source>
</evidence>
<dbReference type="PANTHER" id="PTHR11610">
    <property type="entry name" value="LIPASE"/>
    <property type="match status" value="1"/>
</dbReference>
<reference evidence="7" key="1">
    <citation type="submission" date="2020-03" db="EMBL/GenBank/DDBJ databases">
        <authorList>
            <person name="Chebbi M.A."/>
            <person name="Drezen J.M."/>
        </authorList>
    </citation>
    <scope>NUCLEOTIDE SEQUENCE</scope>
    <source>
        <tissue evidence="7">Whole body</tissue>
    </source>
</reference>
<comment type="caution">
    <text evidence="7">The sequence shown here is derived from an EMBL/GenBank/DDBJ whole genome shotgun (WGS) entry which is preliminary data.</text>
</comment>
<dbReference type="OrthoDB" id="199913at2759"/>
<evidence type="ECO:0000256" key="3">
    <source>
        <dbReference type="ARBA" id="ARBA00022801"/>
    </source>
</evidence>
<keyword evidence="3" id="KW-0378">Hydrolase</keyword>
<keyword evidence="4" id="KW-1015">Disulfide bond</keyword>
<accession>A0A8J5RAS6</accession>
<evidence type="ECO:0000256" key="2">
    <source>
        <dbReference type="ARBA" id="ARBA00013179"/>
    </source>
</evidence>
<dbReference type="AlphaFoldDB" id="A0A8J5RAS6"/>
<dbReference type="GO" id="GO:0008970">
    <property type="term" value="F:phospholipase A1 activity"/>
    <property type="evidence" value="ECO:0007669"/>
    <property type="project" value="UniProtKB-EC"/>
</dbReference>
<comment type="catalytic activity">
    <reaction evidence="1">
        <text>a 1,2-diacyl-sn-glycero-3-phosphocholine + H2O = a 2-acyl-sn-glycero-3-phosphocholine + a fatty acid + H(+)</text>
        <dbReference type="Rhea" id="RHEA:18689"/>
        <dbReference type="ChEBI" id="CHEBI:15377"/>
        <dbReference type="ChEBI" id="CHEBI:15378"/>
        <dbReference type="ChEBI" id="CHEBI:28868"/>
        <dbReference type="ChEBI" id="CHEBI:57643"/>
        <dbReference type="ChEBI" id="CHEBI:57875"/>
        <dbReference type="EC" id="3.1.1.32"/>
    </reaction>
</comment>
<evidence type="ECO:0000256" key="1">
    <source>
        <dbReference type="ARBA" id="ARBA00000111"/>
    </source>
</evidence>
<evidence type="ECO:0000256" key="5">
    <source>
        <dbReference type="RuleBase" id="RU004262"/>
    </source>
</evidence>
<keyword evidence="8" id="KW-1185">Reference proteome</keyword>